<sequence>MTHARMALPMGAMMGAMVPLMAHGVIGGAGFAFAALHGLALLALAALLLFVPALRARLHRPTPRMLGRMALGAGAGAAIVCLHCLATWHGAGWA</sequence>
<keyword evidence="3" id="KW-1185">Reference proteome</keyword>
<name>A0ABY8L8X5_9RHOB</name>
<feature type="transmembrane region" description="Helical" evidence="1">
    <location>
        <begin position="66"/>
        <end position="88"/>
    </location>
</feature>
<dbReference type="Proteomes" id="UP001243420">
    <property type="component" value="Chromosome"/>
</dbReference>
<feature type="transmembrane region" description="Helical" evidence="1">
    <location>
        <begin position="32"/>
        <end position="54"/>
    </location>
</feature>
<gene>
    <name evidence="2" type="ORF">P8627_10940</name>
</gene>
<reference evidence="2 3" key="1">
    <citation type="submission" date="2023-04" db="EMBL/GenBank/DDBJ databases">
        <title>Jannaschia ovalis sp. nov., a marine bacterium isolated from sea tidal flat.</title>
        <authorList>
            <person name="Kwon D.Y."/>
            <person name="Kim J.-J."/>
        </authorList>
    </citation>
    <scope>NUCLEOTIDE SEQUENCE [LARGE SCALE GENOMIC DNA]</scope>
    <source>
        <strain evidence="2 3">GRR-S6-38</strain>
    </source>
</reference>
<protein>
    <submittedName>
        <fullName evidence="2">Uncharacterized protein</fullName>
    </submittedName>
</protein>
<organism evidence="2 3">
    <name type="scientific">Jannaschia ovalis</name>
    <dbReference type="NCBI Taxonomy" id="3038773"/>
    <lineage>
        <taxon>Bacteria</taxon>
        <taxon>Pseudomonadati</taxon>
        <taxon>Pseudomonadota</taxon>
        <taxon>Alphaproteobacteria</taxon>
        <taxon>Rhodobacterales</taxon>
        <taxon>Roseobacteraceae</taxon>
        <taxon>Jannaschia</taxon>
    </lineage>
</organism>
<proteinExistence type="predicted"/>
<keyword evidence="1" id="KW-0812">Transmembrane</keyword>
<evidence type="ECO:0000313" key="3">
    <source>
        <dbReference type="Proteomes" id="UP001243420"/>
    </source>
</evidence>
<evidence type="ECO:0000256" key="1">
    <source>
        <dbReference type="SAM" id="Phobius"/>
    </source>
</evidence>
<evidence type="ECO:0000313" key="2">
    <source>
        <dbReference type="EMBL" id="WGH77551.1"/>
    </source>
</evidence>
<feature type="transmembrane region" description="Helical" evidence="1">
    <location>
        <begin position="7"/>
        <end position="26"/>
    </location>
</feature>
<keyword evidence="1" id="KW-1133">Transmembrane helix</keyword>
<dbReference type="RefSeq" id="WP_279964128.1">
    <property type="nucleotide sequence ID" value="NZ_CP122537.1"/>
</dbReference>
<dbReference type="EMBL" id="CP122537">
    <property type="protein sequence ID" value="WGH77551.1"/>
    <property type="molecule type" value="Genomic_DNA"/>
</dbReference>
<accession>A0ABY8L8X5</accession>
<keyword evidence="1" id="KW-0472">Membrane</keyword>